<dbReference type="InterPro" id="IPR051258">
    <property type="entry name" value="Diverse_Substrate_Transporter"/>
</dbReference>
<comment type="caution">
    <text evidence="8">The sequence shown here is derived from an EMBL/GenBank/DDBJ whole genome shotgun (WGS) entry which is preliminary data.</text>
</comment>
<feature type="domain" description="EamA" evidence="7">
    <location>
        <begin position="5"/>
        <end position="139"/>
    </location>
</feature>
<evidence type="ECO:0000256" key="4">
    <source>
        <dbReference type="ARBA" id="ARBA00022989"/>
    </source>
</evidence>
<feature type="transmembrane region" description="Helical" evidence="6">
    <location>
        <begin position="124"/>
        <end position="145"/>
    </location>
</feature>
<evidence type="ECO:0000256" key="2">
    <source>
        <dbReference type="ARBA" id="ARBA00022475"/>
    </source>
</evidence>
<dbReference type="AlphaFoldDB" id="A0A2M7U3W4"/>
<dbReference type="PANTHER" id="PTHR42920">
    <property type="entry name" value="OS03G0707200 PROTEIN-RELATED"/>
    <property type="match status" value="1"/>
</dbReference>
<dbReference type="EMBL" id="PFOD01000054">
    <property type="protein sequence ID" value="PIZ65257.1"/>
    <property type="molecule type" value="Genomic_DNA"/>
</dbReference>
<evidence type="ECO:0000259" key="7">
    <source>
        <dbReference type="Pfam" id="PF00892"/>
    </source>
</evidence>
<dbReference type="PANTHER" id="PTHR42920:SF5">
    <property type="entry name" value="EAMA DOMAIN-CONTAINING PROTEIN"/>
    <property type="match status" value="1"/>
</dbReference>
<dbReference type="SUPFAM" id="SSF103481">
    <property type="entry name" value="Multidrug resistance efflux transporter EmrE"/>
    <property type="match status" value="1"/>
</dbReference>
<feature type="transmembrane region" description="Helical" evidence="6">
    <location>
        <begin position="66"/>
        <end position="88"/>
    </location>
</feature>
<sequence length="193" mass="21343">MSKKLLFVSIFSISWAFNIFLGKLALINGVDPVTFTLQSAFVSVILINLYFYLINKSNPLKVKSKYLKRLIMVGLAVGSGYVFGVYGLQLSTSVNYGFLIKSTVIFTTLFAWFFLEEKMNRGKVILLLLFITGAYLISTAGVRVIPKIGDLLTLIAAASFSIALIISKPLLKKVKVDTDSAGYRSNIGCNIFR</sequence>
<organism evidence="8 9">
    <name type="scientific">Candidatus Roizmanbacteria bacterium CG_4_10_14_0_2_um_filter_36_9</name>
    <dbReference type="NCBI Taxonomy" id="1974823"/>
    <lineage>
        <taxon>Bacteria</taxon>
        <taxon>Candidatus Roizmaniibacteriota</taxon>
    </lineage>
</organism>
<dbReference type="Proteomes" id="UP000230027">
    <property type="component" value="Unassembled WGS sequence"/>
</dbReference>
<keyword evidence="3 6" id="KW-0812">Transmembrane</keyword>
<evidence type="ECO:0000256" key="1">
    <source>
        <dbReference type="ARBA" id="ARBA00004651"/>
    </source>
</evidence>
<reference evidence="9" key="1">
    <citation type="submission" date="2017-09" db="EMBL/GenBank/DDBJ databases">
        <title>Depth-based differentiation of microbial function through sediment-hosted aquifers and enrichment of novel symbionts in the deep terrestrial subsurface.</title>
        <authorList>
            <person name="Probst A.J."/>
            <person name="Ladd B."/>
            <person name="Jarett J.K."/>
            <person name="Geller-Mcgrath D.E."/>
            <person name="Sieber C.M.K."/>
            <person name="Emerson J.B."/>
            <person name="Anantharaman K."/>
            <person name="Thomas B.C."/>
            <person name="Malmstrom R."/>
            <person name="Stieglmeier M."/>
            <person name="Klingl A."/>
            <person name="Woyke T."/>
            <person name="Ryan C.M."/>
            <person name="Banfield J.F."/>
        </authorList>
    </citation>
    <scope>NUCLEOTIDE SEQUENCE [LARGE SCALE GENOMIC DNA]</scope>
</reference>
<evidence type="ECO:0000313" key="8">
    <source>
        <dbReference type="EMBL" id="PIZ65257.1"/>
    </source>
</evidence>
<proteinExistence type="predicted"/>
<feature type="transmembrane region" description="Helical" evidence="6">
    <location>
        <begin position="151"/>
        <end position="171"/>
    </location>
</feature>
<protein>
    <recommendedName>
        <fullName evidence="7">EamA domain-containing protein</fullName>
    </recommendedName>
</protein>
<feature type="transmembrane region" description="Helical" evidence="6">
    <location>
        <begin position="94"/>
        <end position="115"/>
    </location>
</feature>
<evidence type="ECO:0000313" key="9">
    <source>
        <dbReference type="Proteomes" id="UP000230027"/>
    </source>
</evidence>
<evidence type="ECO:0000256" key="3">
    <source>
        <dbReference type="ARBA" id="ARBA00022692"/>
    </source>
</evidence>
<dbReference type="GO" id="GO:0005886">
    <property type="term" value="C:plasma membrane"/>
    <property type="evidence" value="ECO:0007669"/>
    <property type="project" value="UniProtKB-SubCell"/>
</dbReference>
<comment type="subcellular location">
    <subcellularLocation>
        <location evidence="1">Cell membrane</location>
        <topology evidence="1">Multi-pass membrane protein</topology>
    </subcellularLocation>
</comment>
<feature type="transmembrane region" description="Helical" evidence="6">
    <location>
        <begin position="5"/>
        <end position="27"/>
    </location>
</feature>
<accession>A0A2M7U3W4</accession>
<keyword evidence="2" id="KW-1003">Cell membrane</keyword>
<dbReference type="InterPro" id="IPR037185">
    <property type="entry name" value="EmrE-like"/>
</dbReference>
<name>A0A2M7U3W4_9BACT</name>
<gene>
    <name evidence="8" type="ORF">COY14_02745</name>
</gene>
<evidence type="ECO:0000256" key="5">
    <source>
        <dbReference type="ARBA" id="ARBA00023136"/>
    </source>
</evidence>
<keyword evidence="4 6" id="KW-1133">Transmembrane helix</keyword>
<feature type="transmembrane region" description="Helical" evidence="6">
    <location>
        <begin position="33"/>
        <end position="54"/>
    </location>
</feature>
<dbReference type="InterPro" id="IPR000620">
    <property type="entry name" value="EamA_dom"/>
</dbReference>
<keyword evidence="5 6" id="KW-0472">Membrane</keyword>
<evidence type="ECO:0000256" key="6">
    <source>
        <dbReference type="SAM" id="Phobius"/>
    </source>
</evidence>
<dbReference type="Pfam" id="PF00892">
    <property type="entry name" value="EamA"/>
    <property type="match status" value="1"/>
</dbReference>